<dbReference type="AlphaFoldDB" id="A0A6P8CTW9"/>
<keyword evidence="5" id="KW-1185">Reference proteome</keyword>
<dbReference type="Pfam" id="PF07719">
    <property type="entry name" value="TPR_2"/>
    <property type="match status" value="1"/>
</dbReference>
<name>A0A6P8CTW9_PUNGR</name>
<evidence type="ECO:0000313" key="7">
    <source>
        <dbReference type="RefSeq" id="XP_031384841.1"/>
    </source>
</evidence>
<keyword evidence="2 3" id="KW-0802">TPR repeat</keyword>
<reference evidence="5" key="1">
    <citation type="journal article" date="2020" name="Plant Biotechnol. J.">
        <title>The pomegranate (Punica granatum L.) draft genome dissects genetic divergence between soft- and hard-seeded cultivars.</title>
        <authorList>
            <person name="Luo X."/>
            <person name="Li H."/>
            <person name="Wu Z."/>
            <person name="Yao W."/>
            <person name="Zhao P."/>
            <person name="Cao D."/>
            <person name="Yu H."/>
            <person name="Li K."/>
            <person name="Poudel K."/>
            <person name="Zhao D."/>
            <person name="Zhang F."/>
            <person name="Xia X."/>
            <person name="Chen L."/>
            <person name="Wang Q."/>
            <person name="Jing D."/>
            <person name="Cao S."/>
        </authorList>
    </citation>
    <scope>NUCLEOTIDE SEQUENCE [LARGE SCALE GENOMIC DNA]</scope>
</reference>
<dbReference type="PANTHER" id="PTHR16193:SF0">
    <property type="entry name" value="TETRATRICOPEPTIDE REPEAT PROTEIN 27"/>
    <property type="match status" value="1"/>
</dbReference>
<evidence type="ECO:0000313" key="5">
    <source>
        <dbReference type="Proteomes" id="UP000515151"/>
    </source>
</evidence>
<gene>
    <name evidence="6 7" type="primary">LOC116198752</name>
</gene>
<reference evidence="6 7" key="2">
    <citation type="submission" date="2025-04" db="UniProtKB">
        <authorList>
            <consortium name="RefSeq"/>
        </authorList>
    </citation>
    <scope>IDENTIFICATION</scope>
    <source>
        <tissue evidence="6 7">Leaf</tissue>
    </source>
</reference>
<feature type="repeat" description="TPR" evidence="3">
    <location>
        <begin position="628"/>
        <end position="661"/>
    </location>
</feature>
<dbReference type="PANTHER" id="PTHR16193">
    <property type="entry name" value="TETRATRICOPEPTIDE REPEAT PROTEIN 27"/>
    <property type="match status" value="1"/>
</dbReference>
<dbReference type="Pfam" id="PF13181">
    <property type="entry name" value="TPR_8"/>
    <property type="match status" value="1"/>
</dbReference>
<dbReference type="InterPro" id="IPR044244">
    <property type="entry name" value="TTC27/Emw1"/>
</dbReference>
<dbReference type="RefSeq" id="XP_031384840.1">
    <property type="nucleotide sequence ID" value="XM_031528980.1"/>
</dbReference>
<dbReference type="GeneID" id="116198752"/>
<dbReference type="InterPro" id="IPR011990">
    <property type="entry name" value="TPR-like_helical_dom_sf"/>
</dbReference>
<dbReference type="InterPro" id="IPR013105">
    <property type="entry name" value="TPR_2"/>
</dbReference>
<dbReference type="OrthoDB" id="1936594at2759"/>
<evidence type="ECO:0000313" key="6">
    <source>
        <dbReference type="RefSeq" id="XP_031384840.1"/>
    </source>
</evidence>
<dbReference type="SMART" id="SM00028">
    <property type="entry name" value="TPR"/>
    <property type="match status" value="4"/>
</dbReference>
<evidence type="ECO:0000256" key="2">
    <source>
        <dbReference type="ARBA" id="ARBA00022803"/>
    </source>
</evidence>
<evidence type="ECO:0000256" key="3">
    <source>
        <dbReference type="PROSITE-ProRule" id="PRU00339"/>
    </source>
</evidence>
<evidence type="ECO:0000256" key="1">
    <source>
        <dbReference type="ARBA" id="ARBA00022737"/>
    </source>
</evidence>
<feature type="compositionally biased region" description="Basic and acidic residues" evidence="4">
    <location>
        <begin position="746"/>
        <end position="763"/>
    </location>
</feature>
<dbReference type="RefSeq" id="XP_031384841.1">
    <property type="nucleotide sequence ID" value="XM_031528981.1"/>
</dbReference>
<accession>A0A6P8CTW9</accession>
<dbReference type="SUPFAM" id="SSF48452">
    <property type="entry name" value="TPR-like"/>
    <property type="match status" value="1"/>
</dbReference>
<protein>
    <submittedName>
        <fullName evidence="6 7">Tetratricopeptide repeat protein 27-like</fullName>
    </submittedName>
</protein>
<dbReference type="Proteomes" id="UP000515151">
    <property type="component" value="Chromosome 3"/>
</dbReference>
<proteinExistence type="predicted"/>
<sequence length="913" mass="103167">MSVSESLRDELEFLRGYELRLLRCTFPPQPSDAQDDSPLSCQNQHIHVLIDQLLNSIEAGNYQGALTSDGVRQAFGLSATGWADSVDSADNVYSELQERVERFLVHDSADEVDRVHRAILVMSVAIAALFEFSQCNMTGPLKELPRCPLPSEAGNKNNEYREWDNWACNQLMSAGSDLLGKFCHLQYIVYAKILLMKIRDLLSQGHISSSDSLQSISWWLARVILLQQRIMDERSSFLFDLLQVFMGESLYNFGTLERVSSYWGSKLFKEEISAIVSMVHLEAGIGEYTYGRTDSCRKKFDSAEMAAGLQLSVTGVLGFRTANQVEAKAQRVLNTNGSLSDNIDESISMNPKITSNGSSIAENNIQPLHEASDILMTPKLLDKNENAKSIPHDVNDGRTRPRSLESIQQAVVLAKCLLIEKSSRQDDLQRWDMAPYIEAIDSQQSVYFAIQSFCDILRIRWESTRNRTKERALLMMDNLVKTIYEPSPDVAQRMFYSFGVYLPSVPALRKEYGELLVRCGLIGEAVKIFEELELWDSLIFCYRLLEKKAAAVDLIKTRLSVTPNDPRLWCSLGDVTNDDACYKKALEVSNNKSARAMRSLARSAYNRGEYEESMILWESAMALNSLYPDGWFALGAAALKARNIEKAVDGFTRAVQLDPENGEAWNNIACLHMIKKKSKESFIAFKEALKFKRNSWQLWENFSQVAFDVGNISQAMEAVKMVLDITSCKKVDIDLLQKITEELEKRAADSGDQKEDADFHSDSMGESCAQPLGGKSRETEQLVETLGKILQQIIRSGSQADIWGLYARWHKMKGDLSMCAEALLKQVRSYQGSDVWRDGERFKRFARVSLELCKVYMEISSSTGSRKELFSAEMHLKNTVKQAVNFTDTEEFRDLQSCLSEVQKKLELWGPAA</sequence>
<evidence type="ECO:0000256" key="4">
    <source>
        <dbReference type="SAM" id="MobiDB-lite"/>
    </source>
</evidence>
<dbReference type="PROSITE" id="PS50005">
    <property type="entry name" value="TPR"/>
    <property type="match status" value="1"/>
</dbReference>
<dbReference type="InterPro" id="IPR019734">
    <property type="entry name" value="TPR_rpt"/>
</dbReference>
<dbReference type="Gene3D" id="1.25.40.10">
    <property type="entry name" value="Tetratricopeptide repeat domain"/>
    <property type="match status" value="1"/>
</dbReference>
<feature type="region of interest" description="Disordered" evidence="4">
    <location>
        <begin position="746"/>
        <end position="775"/>
    </location>
</feature>
<keyword evidence="1" id="KW-0677">Repeat</keyword>
<organism evidence="5 7">
    <name type="scientific">Punica granatum</name>
    <name type="common">Pomegranate</name>
    <dbReference type="NCBI Taxonomy" id="22663"/>
    <lineage>
        <taxon>Eukaryota</taxon>
        <taxon>Viridiplantae</taxon>
        <taxon>Streptophyta</taxon>
        <taxon>Embryophyta</taxon>
        <taxon>Tracheophyta</taxon>
        <taxon>Spermatophyta</taxon>
        <taxon>Magnoliopsida</taxon>
        <taxon>eudicotyledons</taxon>
        <taxon>Gunneridae</taxon>
        <taxon>Pentapetalae</taxon>
        <taxon>rosids</taxon>
        <taxon>malvids</taxon>
        <taxon>Myrtales</taxon>
        <taxon>Lythraceae</taxon>
        <taxon>Punica</taxon>
    </lineage>
</organism>